<dbReference type="GO" id="GO:0003677">
    <property type="term" value="F:DNA binding"/>
    <property type="evidence" value="ECO:0007669"/>
    <property type="project" value="UniProtKB-KW"/>
</dbReference>
<gene>
    <name evidence="2" type="ORF">D0T90_02810</name>
</gene>
<dbReference type="InterPro" id="IPR019294">
    <property type="entry name" value="Translation_reg_Com"/>
</dbReference>
<feature type="compositionally biased region" description="Basic and acidic residues" evidence="1">
    <location>
        <begin position="41"/>
        <end position="50"/>
    </location>
</feature>
<sequence length="60" mass="6764">MQFRCKNCNKLLAVGSGDFEIKCPRCKETNSCRSLTTGNAVEHRDPKGNHECPTIRTPNR</sequence>
<dbReference type="Pfam" id="PF10122">
    <property type="entry name" value="Zn_ribbon_Com"/>
    <property type="match status" value="1"/>
</dbReference>
<name>A0A5P3MPS6_NEIAN</name>
<dbReference type="EMBL" id="CP031699">
    <property type="protein sequence ID" value="QEY23562.1"/>
    <property type="molecule type" value="Genomic_DNA"/>
</dbReference>
<dbReference type="RefSeq" id="WP_123795608.1">
    <property type="nucleotide sequence ID" value="NZ_CP031699.1"/>
</dbReference>
<feature type="region of interest" description="Disordered" evidence="1">
    <location>
        <begin position="39"/>
        <end position="60"/>
    </location>
</feature>
<proteinExistence type="predicted"/>
<dbReference type="Proteomes" id="UP000325536">
    <property type="component" value="Chromosome"/>
</dbReference>
<dbReference type="AlphaFoldDB" id="A0A5P3MPS6"/>
<organism evidence="2 3">
    <name type="scientific">Neisseria animalis</name>
    <dbReference type="NCBI Taxonomy" id="492"/>
    <lineage>
        <taxon>Bacteria</taxon>
        <taxon>Pseudomonadati</taxon>
        <taxon>Pseudomonadota</taxon>
        <taxon>Betaproteobacteria</taxon>
        <taxon>Neisseriales</taxon>
        <taxon>Neisseriaceae</taxon>
        <taxon>Neisseria</taxon>
    </lineage>
</organism>
<reference evidence="2 3" key="1">
    <citation type="submission" date="2018-08" db="EMBL/GenBank/DDBJ databases">
        <title>Neisseria animalis ATCC 49930 complete genome.</title>
        <authorList>
            <person name="Veseli I.A."/>
            <person name="Mascarenhas dos Santos A.C."/>
            <person name="Buttler R."/>
            <person name="Pombert J.-F."/>
        </authorList>
    </citation>
    <scope>NUCLEOTIDE SEQUENCE [LARGE SCALE GENOMIC DNA]</scope>
    <source>
        <strain evidence="2 3">ATCC 49930</strain>
    </source>
</reference>
<evidence type="ECO:0000313" key="2">
    <source>
        <dbReference type="EMBL" id="QEY23562.1"/>
    </source>
</evidence>
<dbReference type="OrthoDB" id="5460091at2"/>
<keyword evidence="2" id="KW-0238">DNA-binding</keyword>
<keyword evidence="3" id="KW-1185">Reference proteome</keyword>
<evidence type="ECO:0000313" key="3">
    <source>
        <dbReference type="Proteomes" id="UP000325536"/>
    </source>
</evidence>
<evidence type="ECO:0000256" key="1">
    <source>
        <dbReference type="SAM" id="MobiDB-lite"/>
    </source>
</evidence>
<accession>A0A5P3MPS6</accession>
<protein>
    <submittedName>
        <fullName evidence="2">Com family DNA-binding transcriptional regulator</fullName>
    </submittedName>
</protein>
<dbReference type="KEGG" id="naq:D0T90_02810"/>